<dbReference type="EMBL" id="JAUBDI010000002">
    <property type="protein sequence ID" value="MDW0112241.1"/>
    <property type="molecule type" value="Genomic_DNA"/>
</dbReference>
<sequence length="64" mass="7522">MLFKDKEERRKLIARMNGEMKAITNSPSIEVRKFRIGLLAKLAGELKIINDRIRRKSYQFGRVS</sequence>
<comment type="caution">
    <text evidence="1">The sequence shown here is derived from an EMBL/GenBank/DDBJ whole genome shotgun (WGS) entry which is preliminary data.</text>
</comment>
<evidence type="ECO:0000313" key="2">
    <source>
        <dbReference type="Proteomes" id="UP001282284"/>
    </source>
</evidence>
<reference evidence="1 2" key="1">
    <citation type="submission" date="2023-06" db="EMBL/GenBank/DDBJ databases">
        <title>Sporosarcina sp. nov., isolated from Korean traditional fermented seafood 'Jeotgal'.</title>
        <authorList>
            <person name="Yang A.I."/>
            <person name="Shin N.-R."/>
        </authorList>
    </citation>
    <scope>NUCLEOTIDE SEQUENCE [LARGE SCALE GENOMIC DNA]</scope>
    <source>
        <strain evidence="1 2">KCTC13119</strain>
    </source>
</reference>
<evidence type="ECO:0000313" key="1">
    <source>
        <dbReference type="EMBL" id="MDW0112241.1"/>
    </source>
</evidence>
<protein>
    <recommendedName>
        <fullName evidence="3">50S ribosomal protein L29</fullName>
    </recommendedName>
</protein>
<organism evidence="1 2">
    <name type="scientific">Sporosarcina saromensis</name>
    <dbReference type="NCBI Taxonomy" id="359365"/>
    <lineage>
        <taxon>Bacteria</taxon>
        <taxon>Bacillati</taxon>
        <taxon>Bacillota</taxon>
        <taxon>Bacilli</taxon>
        <taxon>Bacillales</taxon>
        <taxon>Caryophanaceae</taxon>
        <taxon>Sporosarcina</taxon>
    </lineage>
</organism>
<accession>A0ABU4G5R1</accession>
<gene>
    <name evidence="1" type="ORF">QT711_03525</name>
</gene>
<dbReference type="RefSeq" id="WP_317942134.1">
    <property type="nucleotide sequence ID" value="NZ_JAUBDI010000002.1"/>
</dbReference>
<name>A0ABU4G5R1_9BACL</name>
<evidence type="ECO:0008006" key="3">
    <source>
        <dbReference type="Google" id="ProtNLM"/>
    </source>
</evidence>
<dbReference type="Proteomes" id="UP001282284">
    <property type="component" value="Unassembled WGS sequence"/>
</dbReference>
<proteinExistence type="predicted"/>
<keyword evidence="2" id="KW-1185">Reference proteome</keyword>